<organism evidence="4 5">
    <name type="scientific">Podospora didyma</name>
    <dbReference type="NCBI Taxonomy" id="330526"/>
    <lineage>
        <taxon>Eukaryota</taxon>
        <taxon>Fungi</taxon>
        <taxon>Dikarya</taxon>
        <taxon>Ascomycota</taxon>
        <taxon>Pezizomycotina</taxon>
        <taxon>Sordariomycetes</taxon>
        <taxon>Sordariomycetidae</taxon>
        <taxon>Sordariales</taxon>
        <taxon>Podosporaceae</taxon>
        <taxon>Podospora</taxon>
    </lineage>
</organism>
<accession>A0AAE0K0A9</accession>
<feature type="transmembrane region" description="Helical" evidence="2">
    <location>
        <begin position="517"/>
        <end position="539"/>
    </location>
</feature>
<gene>
    <name evidence="4" type="ORF">B0H63DRAFT_455750</name>
</gene>
<protein>
    <submittedName>
        <fullName evidence="4">Uncharacterized protein</fullName>
    </submittedName>
</protein>
<reference evidence="4" key="1">
    <citation type="journal article" date="2023" name="Mol. Phylogenet. Evol.">
        <title>Genome-scale phylogeny and comparative genomics of the fungal order Sordariales.</title>
        <authorList>
            <person name="Hensen N."/>
            <person name="Bonometti L."/>
            <person name="Westerberg I."/>
            <person name="Brannstrom I.O."/>
            <person name="Guillou S."/>
            <person name="Cros-Aarteil S."/>
            <person name="Calhoun S."/>
            <person name="Haridas S."/>
            <person name="Kuo A."/>
            <person name="Mondo S."/>
            <person name="Pangilinan J."/>
            <person name="Riley R."/>
            <person name="LaButti K."/>
            <person name="Andreopoulos B."/>
            <person name="Lipzen A."/>
            <person name="Chen C."/>
            <person name="Yan M."/>
            <person name="Daum C."/>
            <person name="Ng V."/>
            <person name="Clum A."/>
            <person name="Steindorff A."/>
            <person name="Ohm R.A."/>
            <person name="Martin F."/>
            <person name="Silar P."/>
            <person name="Natvig D.O."/>
            <person name="Lalanne C."/>
            <person name="Gautier V."/>
            <person name="Ament-Velasquez S.L."/>
            <person name="Kruys A."/>
            <person name="Hutchinson M.I."/>
            <person name="Powell A.J."/>
            <person name="Barry K."/>
            <person name="Miller A.N."/>
            <person name="Grigoriev I.V."/>
            <person name="Debuchy R."/>
            <person name="Gladieux P."/>
            <person name="Hiltunen Thoren M."/>
            <person name="Johannesson H."/>
        </authorList>
    </citation>
    <scope>NUCLEOTIDE SEQUENCE</scope>
    <source>
        <strain evidence="4">CBS 232.78</strain>
    </source>
</reference>
<proteinExistence type="predicted"/>
<keyword evidence="2" id="KW-0472">Membrane</keyword>
<feature type="chain" id="PRO_5041981120" evidence="3">
    <location>
        <begin position="28"/>
        <end position="1031"/>
    </location>
</feature>
<dbReference type="Proteomes" id="UP001285441">
    <property type="component" value="Unassembled WGS sequence"/>
</dbReference>
<feature type="transmembrane region" description="Helical" evidence="2">
    <location>
        <begin position="623"/>
        <end position="645"/>
    </location>
</feature>
<keyword evidence="2" id="KW-0812">Transmembrane</keyword>
<feature type="compositionally biased region" description="Gly residues" evidence="1">
    <location>
        <begin position="760"/>
        <end position="773"/>
    </location>
</feature>
<feature type="signal peptide" evidence="3">
    <location>
        <begin position="1"/>
        <end position="27"/>
    </location>
</feature>
<evidence type="ECO:0000256" key="1">
    <source>
        <dbReference type="SAM" id="MobiDB-lite"/>
    </source>
</evidence>
<dbReference type="EMBL" id="JAULSW010000011">
    <property type="protein sequence ID" value="KAK3367673.1"/>
    <property type="molecule type" value="Genomic_DNA"/>
</dbReference>
<evidence type="ECO:0000256" key="2">
    <source>
        <dbReference type="SAM" id="Phobius"/>
    </source>
</evidence>
<comment type="caution">
    <text evidence="4">The sequence shown here is derived from an EMBL/GenBank/DDBJ whole genome shotgun (WGS) entry which is preliminary data.</text>
</comment>
<dbReference type="AlphaFoldDB" id="A0AAE0K0A9"/>
<feature type="transmembrane region" description="Helical" evidence="2">
    <location>
        <begin position="679"/>
        <end position="704"/>
    </location>
</feature>
<feature type="transmembrane region" description="Helical" evidence="2">
    <location>
        <begin position="1010"/>
        <end position="1029"/>
    </location>
</feature>
<feature type="transmembrane region" description="Helical" evidence="2">
    <location>
        <begin position="560"/>
        <end position="582"/>
    </location>
</feature>
<evidence type="ECO:0000313" key="5">
    <source>
        <dbReference type="Proteomes" id="UP001285441"/>
    </source>
</evidence>
<evidence type="ECO:0000313" key="4">
    <source>
        <dbReference type="EMBL" id="KAK3367673.1"/>
    </source>
</evidence>
<feature type="region of interest" description="Disordered" evidence="1">
    <location>
        <begin position="754"/>
        <end position="781"/>
    </location>
</feature>
<keyword evidence="2" id="KW-1133">Transmembrane helix</keyword>
<sequence length="1031" mass="110909">MQLTRTRSRTLWVVLLFLHVLVPLVSAQSSSAAPTFLEPNNSTSKANCSIDRDPNAIPPAPPWAFPNFYPAAPMCAATSCPTRFNRCCAAERCTASFIGACYRSGTMVSKECGCPDFNSSDCPNCDRSPLDRALYYGWLNLTCGDVKGWNGLPSGWESVFSPYDFVGLGGVRCLDTRYEPCARVCSDSTAYHPADSCNLDPAESSSLSSLSGGSSAAQYDGTAVLYSAGAYVPYLNPPPCTARDCPALLAAFNQSTVDWLEAQLLGADASSAGKDNVVFLERTHFCSMAATILNSSCPSMCSNPAERAALYLWLNNTCAGSSSSASSQLPRLLPSNWTASVAEVQLPTNLFGYGLPSIIANSASIPGCISSSSCTNGPYNLMSTVNTTFCDIDRPSGGRFCAHSPNLLSRSRFCSSLSYAATCPGSCSYPFDRRAWLEYINATCSPTVNNSSSSSSSPLPANWTALLSVLTSDLRPWPSVISPPPLSLSSFLAGNNSRHELGEAAVVAVNFDSCPSVVANLGVFAAVNVAMLVLTPILGRRTVVETLTFGILGKPHSRGWMLMGPIMACLNTAANLINVFLIKSTPGYESTDVATLMLLWFSRPRLAWLAVLLVLFQSGRAMYLSCVASALAAEIILQLLSAYAMGFAANHARLRGFYDFHRRDDIINSAGTDRGTDAMIMYAGALLWLTCVVVTVGAVAVAVGDVNAAIGSFKRLVGLAARVERRLKRRIAALVQEADDAFVRLKDEFDRLVQSPTSNGGVGGQEGGSGGDGGSHDVGKEQDALEKWRMAACEVAPLPPVQMDDKPNQQSPAWCQRYALEDLSASFQALQASVRGPEAEYRTALDQLGQGWFGGQRQGDNGMWDLGQRVDELAATINAAALAKCSNLLQMGALVEKRAGEIVLEPKTTNNRLRRIRDAKSRRMTLEEELVAIRRRWRDIAALASELTTAWSQRTQTPTSDEWVKATKARLSAAAANTVQGMLACWISQWLFWVGFVRLYTPDAYCPPKLAYMAATWIVFAVFGVPLGASY</sequence>
<name>A0AAE0K0A9_9PEZI</name>
<keyword evidence="3" id="KW-0732">Signal</keyword>
<reference evidence="4" key="2">
    <citation type="submission" date="2023-06" db="EMBL/GenBank/DDBJ databases">
        <authorList>
            <consortium name="Lawrence Berkeley National Laboratory"/>
            <person name="Haridas S."/>
            <person name="Hensen N."/>
            <person name="Bonometti L."/>
            <person name="Westerberg I."/>
            <person name="Brannstrom I.O."/>
            <person name="Guillou S."/>
            <person name="Cros-Aarteil S."/>
            <person name="Calhoun S."/>
            <person name="Kuo A."/>
            <person name="Mondo S."/>
            <person name="Pangilinan J."/>
            <person name="Riley R."/>
            <person name="LaButti K."/>
            <person name="Andreopoulos B."/>
            <person name="Lipzen A."/>
            <person name="Chen C."/>
            <person name="Yanf M."/>
            <person name="Daum C."/>
            <person name="Ng V."/>
            <person name="Clum A."/>
            <person name="Steindorff A."/>
            <person name="Ohm R."/>
            <person name="Martin F."/>
            <person name="Silar P."/>
            <person name="Natvig D."/>
            <person name="Lalanne C."/>
            <person name="Gautier V."/>
            <person name="Ament-velasquez S.L."/>
            <person name="Kruys A."/>
            <person name="Hutchinson M.I."/>
            <person name="Powell A.J."/>
            <person name="Barry K."/>
            <person name="Miller A.N."/>
            <person name="Grigoriev I.V."/>
            <person name="Debuchy R."/>
            <person name="Gladieux P."/>
            <person name="Thoren M.H."/>
            <person name="Johannesson H."/>
        </authorList>
    </citation>
    <scope>NUCLEOTIDE SEQUENCE</scope>
    <source>
        <strain evidence="4">CBS 232.78</strain>
    </source>
</reference>
<feature type="transmembrane region" description="Helical" evidence="2">
    <location>
        <begin position="594"/>
        <end position="616"/>
    </location>
</feature>
<feature type="transmembrane region" description="Helical" evidence="2">
    <location>
        <begin position="974"/>
        <end position="998"/>
    </location>
</feature>
<keyword evidence="5" id="KW-1185">Reference proteome</keyword>
<evidence type="ECO:0000256" key="3">
    <source>
        <dbReference type="SAM" id="SignalP"/>
    </source>
</evidence>